<dbReference type="PANTHER" id="PTHR32234">
    <property type="entry name" value="THIOL:DISULFIDE INTERCHANGE PROTEIN DSBD"/>
    <property type="match status" value="1"/>
</dbReference>
<dbReference type="SUPFAM" id="SSF74863">
    <property type="entry name" value="Thiol:disulfide interchange protein DsbD, N-terminal domain (DsbD-alpha)"/>
    <property type="match status" value="1"/>
</dbReference>
<evidence type="ECO:0000256" key="5">
    <source>
        <dbReference type="ARBA" id="ARBA00022519"/>
    </source>
</evidence>
<evidence type="ECO:0000256" key="11">
    <source>
        <dbReference type="ARBA" id="ARBA00023002"/>
    </source>
</evidence>
<dbReference type="GO" id="GO:0047134">
    <property type="term" value="F:protein-disulfide reductase [NAD(P)H] activity"/>
    <property type="evidence" value="ECO:0007669"/>
    <property type="project" value="UniProtKB-UniRule"/>
</dbReference>
<dbReference type="GO" id="GO:0005886">
    <property type="term" value="C:plasma membrane"/>
    <property type="evidence" value="ECO:0007669"/>
    <property type="project" value="UniProtKB-SubCell"/>
</dbReference>
<organism evidence="20">
    <name type="scientific">Pseudomonas solani</name>
    <dbReference type="NCBI Taxonomy" id="2731552"/>
    <lineage>
        <taxon>Bacteria</taxon>
        <taxon>Pseudomonadati</taxon>
        <taxon>Pseudomonadota</taxon>
        <taxon>Gammaproteobacteria</taxon>
        <taxon>Pseudomonadales</taxon>
        <taxon>Pseudomonadaceae</taxon>
        <taxon>Pseudomonas</taxon>
    </lineage>
</organism>
<feature type="transmembrane region" description="Helical" evidence="18">
    <location>
        <begin position="293"/>
        <end position="324"/>
    </location>
</feature>
<evidence type="ECO:0000256" key="8">
    <source>
        <dbReference type="ARBA" id="ARBA00022748"/>
    </source>
</evidence>
<evidence type="ECO:0000313" key="20">
    <source>
        <dbReference type="EMBL" id="XBY63559.1"/>
    </source>
</evidence>
<feature type="transmembrane region" description="Helical" evidence="18">
    <location>
        <begin position="366"/>
        <end position="384"/>
    </location>
</feature>
<dbReference type="CDD" id="cd02953">
    <property type="entry name" value="DsbDgamma"/>
    <property type="match status" value="1"/>
</dbReference>
<evidence type="ECO:0000259" key="19">
    <source>
        <dbReference type="PROSITE" id="PS51352"/>
    </source>
</evidence>
<feature type="transmembrane region" description="Helical" evidence="18">
    <location>
        <begin position="174"/>
        <end position="200"/>
    </location>
</feature>
<dbReference type="InterPro" id="IPR036249">
    <property type="entry name" value="Thioredoxin-like_sf"/>
</dbReference>
<keyword evidence="12 18" id="KW-0520">NAD</keyword>
<comment type="subcellular location">
    <subcellularLocation>
        <location evidence="1 18">Cell inner membrane</location>
        <topology evidence="1 18">Multi-pass membrane protein</topology>
    </subcellularLocation>
</comment>
<dbReference type="Pfam" id="PF02683">
    <property type="entry name" value="DsbD_TM"/>
    <property type="match status" value="1"/>
</dbReference>
<evidence type="ECO:0000256" key="2">
    <source>
        <dbReference type="ARBA" id="ARBA00007241"/>
    </source>
</evidence>
<keyword evidence="14 18" id="KW-1015">Disulfide bond</keyword>
<dbReference type="InterPro" id="IPR035671">
    <property type="entry name" value="DsbD_gamma"/>
</dbReference>
<dbReference type="InterPro" id="IPR003834">
    <property type="entry name" value="Cyt_c_assmbl_TM_dom"/>
</dbReference>
<evidence type="ECO:0000256" key="9">
    <source>
        <dbReference type="ARBA" id="ARBA00022982"/>
    </source>
</evidence>
<evidence type="ECO:0000256" key="4">
    <source>
        <dbReference type="ARBA" id="ARBA00022475"/>
    </source>
</evidence>
<dbReference type="Pfam" id="PF13899">
    <property type="entry name" value="Thioredoxin_7"/>
    <property type="match status" value="1"/>
</dbReference>
<keyword evidence="10 18" id="KW-1133">Transmembrane helix</keyword>
<dbReference type="AlphaFoldDB" id="A0AAU7Y3N0"/>
<feature type="disulfide bond" description="Redox-active" evidence="18">
    <location>
        <begin position="500"/>
        <end position="503"/>
    </location>
</feature>
<keyword evidence="11 18" id="KW-0560">Oxidoreductase</keyword>
<evidence type="ECO:0000256" key="15">
    <source>
        <dbReference type="ARBA" id="ARBA00023284"/>
    </source>
</evidence>
<feature type="domain" description="Thioredoxin" evidence="19">
    <location>
        <begin position="450"/>
        <end position="585"/>
    </location>
</feature>
<sequence precursor="true">MRRLLTLILLLVALPASAGLLDNRPSSTLGAALNNSKDFLPVREAFRLSLVDSSPTSIKLRFANAEGYYLYKHRFQFRTEPADIALGDAQLPAGKHKTDEYFGDVEVYYEVLDVDLPLNNPSNRPFKLLVTYQGCADKGLCYPPETETLQIGDAPAALDGAIPSEGKGWSWHELALFFLAGLGLTFTPCVLPMLPILSGVVLRGQVGGSRGLVLSLAYVLPMAACFAVLGALMGVFGAELNLQARLQSAWVLVPFAAFFAVFALAMFGLYELRLPQFISGPLDRLAGNTRGGSIWGAAALGVFSSLLVSPCVSAPLAGALLYISASGDALGGGLKLFVLGLGMGAPLVLFAVGGGTLLPKSGNWMVAVRNAFGVLLLAVSVWLLERVLPGPLSLALWGLLAGGVALFLGALEFTPKTARQRLAQLAGLVLLVYAVAAWTGALKGESDPLRPLGRPGAAAVTASTAGAWQTITTPAELAAAQAEAKAAGKPLLLDWYADWCISCKVIEREVLTAPEVASQLGAYHLVRFDMTASTPEQRALLDRYKLFGPPAILFFAPNGDEWSESRVVGEITATDFAAKLQGAAQRL</sequence>
<dbReference type="GO" id="GO:0009055">
    <property type="term" value="F:electron transfer activity"/>
    <property type="evidence" value="ECO:0007669"/>
    <property type="project" value="UniProtKB-UniRule"/>
</dbReference>
<protein>
    <recommendedName>
        <fullName evidence="18">Thiol:disulfide interchange protein DsbD</fullName>
        <ecNumber evidence="18">1.8.1.8</ecNumber>
    </recommendedName>
    <alternativeName>
        <fullName evidence="18">Protein-disulfide reductase</fullName>
        <shortName evidence="18">Disulfide reductase</shortName>
    </alternativeName>
</protein>
<accession>A0AAU7Y3N0</accession>
<feature type="signal peptide" evidence="18">
    <location>
        <begin position="1"/>
        <end position="18"/>
    </location>
</feature>
<comment type="catalytic activity">
    <reaction evidence="16 18">
        <text>[protein]-dithiol + NAD(+) = [protein]-disulfide + NADH + H(+)</text>
        <dbReference type="Rhea" id="RHEA:18749"/>
        <dbReference type="Rhea" id="RHEA-COMP:10593"/>
        <dbReference type="Rhea" id="RHEA-COMP:10594"/>
        <dbReference type="ChEBI" id="CHEBI:15378"/>
        <dbReference type="ChEBI" id="CHEBI:29950"/>
        <dbReference type="ChEBI" id="CHEBI:50058"/>
        <dbReference type="ChEBI" id="CHEBI:57540"/>
        <dbReference type="ChEBI" id="CHEBI:57945"/>
        <dbReference type="EC" id="1.8.1.8"/>
    </reaction>
</comment>
<name>A0AAU7Y3N0_9PSED</name>
<dbReference type="NCBIfam" id="NF001419">
    <property type="entry name" value="PRK00293.1"/>
    <property type="match status" value="1"/>
</dbReference>
<keyword evidence="7 18" id="KW-0732">Signal</keyword>
<evidence type="ECO:0000256" key="12">
    <source>
        <dbReference type="ARBA" id="ARBA00023027"/>
    </source>
</evidence>
<keyword evidence="4 18" id="KW-1003">Cell membrane</keyword>
<feature type="transmembrane region" description="Helical" evidence="18">
    <location>
        <begin position="249"/>
        <end position="272"/>
    </location>
</feature>
<dbReference type="PANTHER" id="PTHR32234:SF0">
    <property type="entry name" value="THIOL:DISULFIDE INTERCHANGE PROTEIN DSBD"/>
    <property type="match status" value="1"/>
</dbReference>
<feature type="transmembrane region" description="Helical" evidence="18">
    <location>
        <begin position="336"/>
        <end position="359"/>
    </location>
</feature>
<evidence type="ECO:0000256" key="13">
    <source>
        <dbReference type="ARBA" id="ARBA00023136"/>
    </source>
</evidence>
<dbReference type="RefSeq" id="WP_350447110.1">
    <property type="nucleotide sequence ID" value="NZ_CP158373.1"/>
</dbReference>
<dbReference type="GO" id="GO:0045454">
    <property type="term" value="P:cell redox homeostasis"/>
    <property type="evidence" value="ECO:0007669"/>
    <property type="project" value="TreeGrafter"/>
</dbReference>
<keyword evidence="5 18" id="KW-0997">Cell inner membrane</keyword>
<evidence type="ECO:0000256" key="7">
    <source>
        <dbReference type="ARBA" id="ARBA00022729"/>
    </source>
</evidence>
<feature type="transmembrane region" description="Helical" evidence="18">
    <location>
        <begin position="390"/>
        <end position="410"/>
    </location>
</feature>
<dbReference type="GO" id="GO:0017004">
    <property type="term" value="P:cytochrome complex assembly"/>
    <property type="evidence" value="ECO:0007669"/>
    <property type="project" value="UniProtKB-UniRule"/>
</dbReference>
<feature type="transmembrane region" description="Helical" evidence="18">
    <location>
        <begin position="212"/>
        <end position="237"/>
    </location>
</feature>
<dbReference type="InterPro" id="IPR022910">
    <property type="entry name" value="Thiol_diS_interchange_DbsD"/>
</dbReference>
<comment type="similarity">
    <text evidence="2 18">Belongs to the thioredoxin family. DsbD subfamily.</text>
</comment>
<dbReference type="SUPFAM" id="SSF52833">
    <property type="entry name" value="Thioredoxin-like"/>
    <property type="match status" value="1"/>
</dbReference>
<evidence type="ECO:0000256" key="17">
    <source>
        <dbReference type="ARBA" id="ARBA00047804"/>
    </source>
</evidence>
<feature type="disulfide bond" description="Redox-active" evidence="18">
    <location>
        <begin position="189"/>
        <end position="311"/>
    </location>
</feature>
<proteinExistence type="inferred from homology"/>
<evidence type="ECO:0000256" key="14">
    <source>
        <dbReference type="ARBA" id="ARBA00023157"/>
    </source>
</evidence>
<comment type="function">
    <text evidence="18">Required to facilitate the formation of correct disulfide bonds in some periplasmic proteins and for the assembly of the periplasmic c-type cytochromes. Acts by transferring electrons from cytoplasmic thioredoxin to the periplasm. This transfer involves a cascade of disulfide bond formation and reduction steps.</text>
</comment>
<evidence type="ECO:0000256" key="10">
    <source>
        <dbReference type="ARBA" id="ARBA00022989"/>
    </source>
</evidence>
<dbReference type="EMBL" id="CP158373">
    <property type="protein sequence ID" value="XBY63559.1"/>
    <property type="molecule type" value="Genomic_DNA"/>
</dbReference>
<keyword evidence="13 18" id="KW-0472">Membrane</keyword>
<feature type="chain" id="PRO_5043068204" description="Thiol:disulfide interchange protein DsbD" evidence="18">
    <location>
        <begin position="19"/>
        <end position="587"/>
    </location>
</feature>
<dbReference type="Gene3D" id="3.40.30.10">
    <property type="entry name" value="Glutaredoxin"/>
    <property type="match status" value="1"/>
</dbReference>
<dbReference type="PROSITE" id="PS51352">
    <property type="entry name" value="THIOREDOXIN_2"/>
    <property type="match status" value="1"/>
</dbReference>
<dbReference type="Gene3D" id="2.60.40.1250">
    <property type="entry name" value="Thiol:disulfide interchange protein DsbD, N-terminal domain"/>
    <property type="match status" value="1"/>
</dbReference>
<gene>
    <name evidence="18" type="primary">dsbD</name>
    <name evidence="20" type="ORF">ABS648_27080</name>
</gene>
<dbReference type="InterPro" id="IPR028250">
    <property type="entry name" value="DsbDN"/>
</dbReference>
<keyword evidence="15 18" id="KW-0676">Redox-active center</keyword>
<dbReference type="InterPro" id="IPR036929">
    <property type="entry name" value="DsbDN_sf"/>
</dbReference>
<feature type="disulfide bond" description="Redox-active" evidence="18">
    <location>
        <begin position="135"/>
        <end position="141"/>
    </location>
</feature>
<keyword evidence="9 18" id="KW-0249">Electron transport</keyword>
<reference evidence="20" key="1">
    <citation type="submission" date="2023-08" db="EMBL/GenBank/DDBJ databases">
        <title>Increased levels of nutrients transform a symbiont into a lethal pathobiont.</title>
        <authorList>
            <person name="Lachnit T."/>
            <person name="Ulrich L."/>
            <person name="Willmer F.M."/>
            <person name="Hasenbein T."/>
            <person name="Steiner L.X."/>
            <person name="Wolters M."/>
            <person name="Herbst E.M."/>
            <person name="Deines P."/>
        </authorList>
    </citation>
    <scope>NUCLEOTIDE SEQUENCE</scope>
    <source>
        <strain evidence="20">T3</strain>
    </source>
</reference>
<keyword evidence="6 18" id="KW-0812">Transmembrane</keyword>
<keyword evidence="3 18" id="KW-0813">Transport</keyword>
<evidence type="ECO:0000256" key="16">
    <source>
        <dbReference type="ARBA" id="ARBA00047388"/>
    </source>
</evidence>
<dbReference type="InterPro" id="IPR013766">
    <property type="entry name" value="Thioredoxin_domain"/>
</dbReference>
<evidence type="ECO:0000256" key="1">
    <source>
        <dbReference type="ARBA" id="ARBA00004429"/>
    </source>
</evidence>
<dbReference type="HAMAP" id="MF_00399">
    <property type="entry name" value="DbsD"/>
    <property type="match status" value="1"/>
</dbReference>
<comment type="catalytic activity">
    <reaction evidence="17 18">
        <text>[protein]-dithiol + NADP(+) = [protein]-disulfide + NADPH + H(+)</text>
        <dbReference type="Rhea" id="RHEA:18753"/>
        <dbReference type="Rhea" id="RHEA-COMP:10593"/>
        <dbReference type="Rhea" id="RHEA-COMP:10594"/>
        <dbReference type="ChEBI" id="CHEBI:15378"/>
        <dbReference type="ChEBI" id="CHEBI:29950"/>
        <dbReference type="ChEBI" id="CHEBI:50058"/>
        <dbReference type="ChEBI" id="CHEBI:57783"/>
        <dbReference type="ChEBI" id="CHEBI:58349"/>
        <dbReference type="EC" id="1.8.1.8"/>
    </reaction>
</comment>
<keyword evidence="8 18" id="KW-0201">Cytochrome c-type biogenesis</keyword>
<dbReference type="Pfam" id="PF11412">
    <property type="entry name" value="DsbD_N"/>
    <property type="match status" value="1"/>
</dbReference>
<evidence type="ECO:0000256" key="18">
    <source>
        <dbReference type="HAMAP-Rule" id="MF_00399"/>
    </source>
</evidence>
<evidence type="ECO:0000256" key="3">
    <source>
        <dbReference type="ARBA" id="ARBA00022448"/>
    </source>
</evidence>
<feature type="transmembrane region" description="Helical" evidence="18">
    <location>
        <begin position="422"/>
        <end position="441"/>
    </location>
</feature>
<dbReference type="EC" id="1.8.1.8" evidence="18"/>
<evidence type="ECO:0000256" key="6">
    <source>
        <dbReference type="ARBA" id="ARBA00022692"/>
    </source>
</evidence>